<dbReference type="EMBL" id="FQZS01000022">
    <property type="protein sequence ID" value="SHJ24330.1"/>
    <property type="molecule type" value="Genomic_DNA"/>
</dbReference>
<dbReference type="PANTHER" id="PTHR23084">
    <property type="entry name" value="PHOSPHATIDYLINOSITOL-4-PHOSPHATE 5-KINASE RELATED"/>
    <property type="match status" value="1"/>
</dbReference>
<dbReference type="OrthoDB" id="7059515at2"/>
<dbReference type="PANTHER" id="PTHR23084:SF263">
    <property type="entry name" value="MORN REPEAT-CONTAINING PROTEIN 1"/>
    <property type="match status" value="1"/>
</dbReference>
<evidence type="ECO:0000313" key="3">
    <source>
        <dbReference type="EMBL" id="SHJ24330.1"/>
    </source>
</evidence>
<proteinExistence type="predicted"/>
<dbReference type="SMART" id="SM00698">
    <property type="entry name" value="MORN"/>
    <property type="match status" value="6"/>
</dbReference>
<feature type="signal peptide" evidence="2">
    <location>
        <begin position="1"/>
        <end position="27"/>
    </location>
</feature>
<keyword evidence="2" id="KW-0732">Signal</keyword>
<dbReference type="Proteomes" id="UP000184442">
    <property type="component" value="Unassembled WGS sequence"/>
</dbReference>
<dbReference type="SUPFAM" id="SSF82185">
    <property type="entry name" value="Histone H3 K4-specific methyltransferase SET7/9 N-terminal domain"/>
    <property type="match status" value="2"/>
</dbReference>
<evidence type="ECO:0000313" key="4">
    <source>
        <dbReference type="Proteomes" id="UP000184442"/>
    </source>
</evidence>
<dbReference type="InterPro" id="IPR003409">
    <property type="entry name" value="MORN"/>
</dbReference>
<dbReference type="Gene3D" id="2.20.110.10">
    <property type="entry name" value="Histone H3 K4-specific methyltransferase SET7/9 N-terminal domain"/>
    <property type="match status" value="2"/>
</dbReference>
<sequence>MKVKRRFLACLILNIILFNSLSLLCYAYDDQNNDITYGKLYYEQYGILKYEGQLKDGKPHGMGKGYDWHSDRGAVLSYEGEYKNGLPDGYGKSYDIYGNLNYIGQYKNGKEHGYGINIYNGLIDYIGEHKNGRRDGWGIEYLHSQFEYECIRINNKKSMLLTKDRNKVLDPIPTDFSIIKIKLNENEAKEVYGEVVNEDKLLQILENRSNHPKDIVKLTLSSLKYEGETQNNLRNGYGKLYNKDGEIIYAGSWKNDSINGFGVTFFNNLASYIGGFKNNTHEGLGVYASGDLGNEVFTEIQDGVSKTTTIHGMHKSKYVTKVPLPFPKIEWDKNKQSYYGNFTNGKITIVDLNEKELKKIIREYDNLYDDFKSYFEKFKKKESERFIPSA</sequence>
<dbReference type="AlphaFoldDB" id="A0A1M6HQ42"/>
<protein>
    <submittedName>
        <fullName evidence="3">MORN repeat-containing protein</fullName>
    </submittedName>
</protein>
<keyword evidence="4" id="KW-1185">Reference proteome</keyword>
<evidence type="ECO:0000256" key="2">
    <source>
        <dbReference type="SAM" id="SignalP"/>
    </source>
</evidence>
<gene>
    <name evidence="3" type="ORF">SAMN02745176_02891</name>
</gene>
<dbReference type="STRING" id="1122184.SAMN02745176_02891"/>
<dbReference type="RefSeq" id="WP_073026920.1">
    <property type="nucleotide sequence ID" value="NZ_FQZS01000022.1"/>
</dbReference>
<name>A0A1M6HQ42_9FIRM</name>
<feature type="chain" id="PRO_5038377023" evidence="2">
    <location>
        <begin position="28"/>
        <end position="390"/>
    </location>
</feature>
<accession>A0A1M6HQ42</accession>
<keyword evidence="1" id="KW-0677">Repeat</keyword>
<evidence type="ECO:0000256" key="1">
    <source>
        <dbReference type="ARBA" id="ARBA00022737"/>
    </source>
</evidence>
<reference evidence="3 4" key="1">
    <citation type="submission" date="2016-11" db="EMBL/GenBank/DDBJ databases">
        <authorList>
            <person name="Jaros S."/>
            <person name="Januszkiewicz K."/>
            <person name="Wedrychowicz H."/>
        </authorList>
    </citation>
    <scope>NUCLEOTIDE SEQUENCE [LARGE SCALE GENOMIC DNA]</scope>
    <source>
        <strain evidence="3 4">DSM 19022</strain>
    </source>
</reference>
<organism evidence="3 4">
    <name type="scientific">Lutispora thermophila DSM 19022</name>
    <dbReference type="NCBI Taxonomy" id="1122184"/>
    <lineage>
        <taxon>Bacteria</taxon>
        <taxon>Bacillati</taxon>
        <taxon>Bacillota</taxon>
        <taxon>Clostridia</taxon>
        <taxon>Lutisporales</taxon>
        <taxon>Lutisporaceae</taxon>
        <taxon>Lutispora</taxon>
    </lineage>
</organism>
<dbReference type="Pfam" id="PF02493">
    <property type="entry name" value="MORN"/>
    <property type="match status" value="6"/>
</dbReference>